<dbReference type="Gene3D" id="3.30.70.1320">
    <property type="entry name" value="Multidrug efflux transporter AcrB pore domain like"/>
    <property type="match status" value="1"/>
</dbReference>
<feature type="transmembrane region" description="Helical" evidence="9">
    <location>
        <begin position="882"/>
        <end position="905"/>
    </location>
</feature>
<dbReference type="GO" id="GO:0008324">
    <property type="term" value="F:monoatomic cation transmembrane transporter activity"/>
    <property type="evidence" value="ECO:0007669"/>
    <property type="project" value="InterPro"/>
</dbReference>
<keyword evidence="3" id="KW-0813">Transport</keyword>
<dbReference type="InterPro" id="IPR001036">
    <property type="entry name" value="Acrflvin-R"/>
</dbReference>
<dbReference type="Gene3D" id="3.30.2090.10">
    <property type="entry name" value="Multidrug efflux transporter AcrB TolC docking domain, DN and DC subdomains"/>
    <property type="match status" value="2"/>
</dbReference>
<feature type="transmembrane region" description="Helical" evidence="9">
    <location>
        <begin position="474"/>
        <end position="497"/>
    </location>
</feature>
<evidence type="ECO:0000256" key="2">
    <source>
        <dbReference type="ARBA" id="ARBA00010942"/>
    </source>
</evidence>
<gene>
    <name evidence="10" type="ORF">VP06_08660</name>
</gene>
<protein>
    <submittedName>
        <fullName evidence="10">Multidrug transporter AcrB</fullName>
    </submittedName>
</protein>
<evidence type="ECO:0000313" key="10">
    <source>
        <dbReference type="EMBL" id="KMO37025.1"/>
    </source>
</evidence>
<dbReference type="InterPro" id="IPR027463">
    <property type="entry name" value="AcrB_DN_DC_subdom"/>
</dbReference>
<evidence type="ECO:0000256" key="8">
    <source>
        <dbReference type="SAM" id="MobiDB-lite"/>
    </source>
</evidence>
<evidence type="ECO:0000256" key="7">
    <source>
        <dbReference type="ARBA" id="ARBA00023136"/>
    </source>
</evidence>
<dbReference type="EMBL" id="LABX01000061">
    <property type="protein sequence ID" value="KMO37025.1"/>
    <property type="molecule type" value="Genomic_DNA"/>
</dbReference>
<evidence type="ECO:0000313" key="11">
    <source>
        <dbReference type="Proteomes" id="UP000035929"/>
    </source>
</evidence>
<feature type="transmembrane region" description="Helical" evidence="9">
    <location>
        <begin position="124"/>
        <end position="145"/>
    </location>
</feature>
<organism evidence="10 11">
    <name type="scientific">Methylobacterium aquaticum</name>
    <dbReference type="NCBI Taxonomy" id="270351"/>
    <lineage>
        <taxon>Bacteria</taxon>
        <taxon>Pseudomonadati</taxon>
        <taxon>Pseudomonadota</taxon>
        <taxon>Alphaproteobacteria</taxon>
        <taxon>Hyphomicrobiales</taxon>
        <taxon>Methylobacteriaceae</taxon>
        <taxon>Methylobacterium</taxon>
    </lineage>
</organism>
<name>A0A0J6SP92_9HYPH</name>
<sequence>MFTFLVSQSVRNRLLVLAMATVLVLFGAFTATKLPVDVFPDLNKPTVTIMTEAEGYAPQEVEQLVTYPIETRMNGLPGVTRVRSVSGVGLSITYVEFDWGTDIYRNRQQVAERLSLVQDQLPRGVTPVMGPISSIMGQILLVAVTSETASPMQVREVADFTIRPRLLTIPGVAQVIPIGGEVRQFRVSPNPAAMRSLGVTNAQLETALAQFGTNAGGGFTDQHSREYLIRNIGRTMSLDDLRNLVVATVADTPVHLRQVAEVSFAAKVKRGDAGYMAKPSVIVSVEKQPDVDTVRLTRSIETALKEMSPTLPAGIRADQVLFRQADFIETSIRNVERVLVEAVLVVAVVLFAFLLNLRTTAISLLAIPVSVLTTAVVFHLFGLSINTMTLGGLAIAIGELVDDAVVDVENIYRRLGENRRAGNPKRVFQVVVEASNEVRSGIVYATLIIILVFVPLFALSGIEGRLFAPLGQAYIISILASLLTSITLTPVLASLLLPGLKNLEEHDSRFLKLLKRGNAALLRVAFRHKGLLVGTVAAAVVAAGVAAWNLPRAFLPPFNEGSFTVNMTFNPGISLAESNRVGLIAEKLLLDIPGVKAVGRRTGRAELDEHAEGVHSSEIEVALDEGAKRPKEALVADIRGRLAALPVAVNVGQPISHRLDHMLSGVRAEIALKVFGEDLDALRRVANSLRDRMAAIPGLVDLQVERQVRIPQLEVRVDYTRAALYGVQPAAVVEQISRLSNGRVVSTVVDGVRRFDVVLRLSENRRTTTGLGDLLLETPSGWVPARQVADIRETDGPNQILRENARRRIVVQANTNGEGDMGTIVAAIREAVAKEPLPPGFFTSLEGTFQAQEEASRTIAALSALSLALVFAILYSRYRSAALALIIMGNVPLALIGSVAALWLVGQPLSVASMIGFITLTGIAARNGILKISHYLNLSLHEGVPFGPDLVIRGSLERLTPVLMTALSAGVALVPLLYDAASPGKEILHPVAVTIFGGLVSATLLDTFLTPVLFLRFGRKPLERLRALHAEAPAHPSPDGARPRPAEAY</sequence>
<evidence type="ECO:0000256" key="9">
    <source>
        <dbReference type="SAM" id="Phobius"/>
    </source>
</evidence>
<dbReference type="GO" id="GO:0005886">
    <property type="term" value="C:plasma membrane"/>
    <property type="evidence" value="ECO:0007669"/>
    <property type="project" value="UniProtKB-SubCell"/>
</dbReference>
<feature type="transmembrane region" description="Helical" evidence="9">
    <location>
        <begin position="442"/>
        <end position="462"/>
    </location>
</feature>
<keyword evidence="4" id="KW-1003">Cell membrane</keyword>
<feature type="transmembrane region" description="Helical" evidence="9">
    <location>
        <begin position="361"/>
        <end position="381"/>
    </location>
</feature>
<dbReference type="Proteomes" id="UP000035929">
    <property type="component" value="Unassembled WGS sequence"/>
</dbReference>
<feature type="transmembrane region" description="Helical" evidence="9">
    <location>
        <begin position="338"/>
        <end position="355"/>
    </location>
</feature>
<dbReference type="SUPFAM" id="SSF82714">
    <property type="entry name" value="Multidrug efflux transporter AcrB TolC docking domain, DN and DC subdomains"/>
    <property type="match status" value="2"/>
</dbReference>
<proteinExistence type="inferred from homology"/>
<accession>A0A0J6SP92</accession>
<dbReference type="SUPFAM" id="SSF82866">
    <property type="entry name" value="Multidrug efflux transporter AcrB transmembrane domain"/>
    <property type="match status" value="2"/>
</dbReference>
<dbReference type="RefSeq" id="WP_048463376.1">
    <property type="nucleotide sequence ID" value="NZ_LABX01000061.1"/>
</dbReference>
<dbReference type="GO" id="GO:0042910">
    <property type="term" value="F:xenobiotic transmembrane transporter activity"/>
    <property type="evidence" value="ECO:0007669"/>
    <property type="project" value="TreeGrafter"/>
</dbReference>
<dbReference type="AlphaFoldDB" id="A0A0J6SP92"/>
<reference evidence="10 11" key="1">
    <citation type="submission" date="2015-03" db="EMBL/GenBank/DDBJ databases">
        <title>Genome sequencing of Methylobacterium aquaticum DSM16371 type strain.</title>
        <authorList>
            <person name="Chaudhry V."/>
            <person name="Patil P.B."/>
        </authorList>
    </citation>
    <scope>NUCLEOTIDE SEQUENCE [LARGE SCALE GENOMIC DNA]</scope>
    <source>
        <strain evidence="10 11">DSM 16371</strain>
    </source>
</reference>
<evidence type="ECO:0000256" key="3">
    <source>
        <dbReference type="ARBA" id="ARBA00022448"/>
    </source>
</evidence>
<dbReference type="PRINTS" id="PR00702">
    <property type="entry name" value="ACRIFLAVINRP"/>
</dbReference>
<feature type="transmembrane region" description="Helical" evidence="9">
    <location>
        <begin position="531"/>
        <end position="550"/>
    </location>
</feature>
<dbReference type="Gene3D" id="3.30.70.1430">
    <property type="entry name" value="Multidrug efflux transporter AcrB pore domain"/>
    <property type="match status" value="2"/>
</dbReference>
<keyword evidence="5 9" id="KW-0812">Transmembrane</keyword>
<feature type="transmembrane region" description="Helical" evidence="9">
    <location>
        <begin position="959"/>
        <end position="978"/>
    </location>
</feature>
<dbReference type="PANTHER" id="PTHR32063">
    <property type="match status" value="1"/>
</dbReference>
<feature type="transmembrane region" description="Helical" evidence="9">
    <location>
        <begin position="858"/>
        <end position="875"/>
    </location>
</feature>
<dbReference type="Gene3D" id="3.30.70.1440">
    <property type="entry name" value="Multidrug efflux transporter AcrB pore domain"/>
    <property type="match status" value="1"/>
</dbReference>
<comment type="similarity">
    <text evidence="2">Belongs to the resistance-nodulation-cell division (RND) (TC 2.A.6) family.</text>
</comment>
<dbReference type="SUPFAM" id="SSF82693">
    <property type="entry name" value="Multidrug efflux transporter AcrB pore domain, PN1, PN2, PC1 and PC2 subdomains"/>
    <property type="match status" value="2"/>
</dbReference>
<dbReference type="Gene3D" id="1.20.1640.10">
    <property type="entry name" value="Multidrug efflux transporter AcrB transmembrane domain"/>
    <property type="match status" value="2"/>
</dbReference>
<evidence type="ECO:0000256" key="6">
    <source>
        <dbReference type="ARBA" id="ARBA00022989"/>
    </source>
</evidence>
<dbReference type="OrthoDB" id="9806532at2"/>
<dbReference type="NCBIfam" id="TIGR00914">
    <property type="entry name" value="2A0601"/>
    <property type="match status" value="1"/>
</dbReference>
<evidence type="ECO:0000256" key="4">
    <source>
        <dbReference type="ARBA" id="ARBA00022475"/>
    </source>
</evidence>
<feature type="transmembrane region" description="Helical" evidence="9">
    <location>
        <begin position="911"/>
        <end position="929"/>
    </location>
</feature>
<dbReference type="PANTHER" id="PTHR32063:SF4">
    <property type="entry name" value="SLR6043 PROTEIN"/>
    <property type="match status" value="1"/>
</dbReference>
<dbReference type="InterPro" id="IPR004763">
    <property type="entry name" value="CusA-like"/>
</dbReference>
<feature type="region of interest" description="Disordered" evidence="8">
    <location>
        <begin position="1029"/>
        <end position="1049"/>
    </location>
</feature>
<dbReference type="Pfam" id="PF00873">
    <property type="entry name" value="ACR_tran"/>
    <property type="match status" value="1"/>
</dbReference>
<keyword evidence="7 9" id="KW-0472">Membrane</keyword>
<comment type="caution">
    <text evidence="10">The sequence shown here is derived from an EMBL/GenBank/DDBJ whole genome shotgun (WGS) entry which is preliminary data.</text>
</comment>
<feature type="transmembrane region" description="Helical" evidence="9">
    <location>
        <begin position="990"/>
        <end position="1015"/>
    </location>
</feature>
<evidence type="ECO:0000256" key="5">
    <source>
        <dbReference type="ARBA" id="ARBA00022692"/>
    </source>
</evidence>
<evidence type="ECO:0000256" key="1">
    <source>
        <dbReference type="ARBA" id="ARBA00004651"/>
    </source>
</evidence>
<dbReference type="PATRIC" id="fig|270351.6.peg.6488"/>
<keyword evidence="6 9" id="KW-1133">Transmembrane helix</keyword>
<comment type="subcellular location">
    <subcellularLocation>
        <location evidence="1">Cell membrane</location>
        <topology evidence="1">Multi-pass membrane protein</topology>
    </subcellularLocation>
</comment>